<sequence length="167" mass="18685">MSQPEPILRPFNWSDVAPITAIYAHYVKNAVVTFDLEVPSETAMAEKFGHMVDLGHPLIVAEEEGRVRGYAYASTFRPRPAYRFTCEDTLYLAPDAVGKGLGAKLMTELIAQSQAFGFKQMIAIITGGTEASIALHRKFGFEVLGEFPQLGYKFDRWLDIVHMQRAL</sequence>
<organism evidence="1 2">
    <name type="scientific">Paradevosia tibetensis</name>
    <dbReference type="NCBI Taxonomy" id="1447062"/>
    <lineage>
        <taxon>Bacteria</taxon>
        <taxon>Pseudomonadati</taxon>
        <taxon>Pseudomonadota</taxon>
        <taxon>Alphaproteobacteria</taxon>
        <taxon>Hyphomicrobiales</taxon>
        <taxon>Devosiaceae</taxon>
        <taxon>Paradevosia</taxon>
    </lineage>
</organism>
<dbReference type="InterPro" id="IPR000182">
    <property type="entry name" value="GNAT_dom"/>
</dbReference>
<keyword evidence="2" id="KW-1185">Reference proteome</keyword>
<dbReference type="PROSITE" id="PS51186">
    <property type="entry name" value="GNAT"/>
    <property type="match status" value="1"/>
</dbReference>
<dbReference type="Pfam" id="PF00583">
    <property type="entry name" value="Acetyltransf_1"/>
    <property type="match status" value="1"/>
</dbReference>
<proteinExistence type="predicted"/>
<dbReference type="GO" id="GO:0016747">
    <property type="term" value="F:acyltransferase activity, transferring groups other than amino-acyl groups"/>
    <property type="evidence" value="ECO:0007669"/>
    <property type="project" value="InterPro"/>
</dbReference>
<dbReference type="AlphaFoldDB" id="A0A5B9DS54"/>
<accession>A0A5B9DS54</accession>
<keyword evidence="1" id="KW-0808">Transferase</keyword>
<evidence type="ECO:0000313" key="2">
    <source>
        <dbReference type="Proteomes" id="UP000321062"/>
    </source>
</evidence>
<dbReference type="InterPro" id="IPR016181">
    <property type="entry name" value="Acyl_CoA_acyltransferase"/>
</dbReference>
<dbReference type="CDD" id="cd04301">
    <property type="entry name" value="NAT_SF"/>
    <property type="match status" value="1"/>
</dbReference>
<dbReference type="Proteomes" id="UP000321062">
    <property type="component" value="Chromosome"/>
</dbReference>
<dbReference type="RefSeq" id="WP_082202291.1">
    <property type="nucleotide sequence ID" value="NZ_BMFM01000001.1"/>
</dbReference>
<dbReference type="KEGG" id="yti:FNA67_19880"/>
<dbReference type="PANTHER" id="PTHR43072">
    <property type="entry name" value="N-ACETYLTRANSFERASE"/>
    <property type="match status" value="1"/>
</dbReference>
<gene>
    <name evidence="1" type="ORF">FNA67_19880</name>
</gene>
<dbReference type="EMBL" id="CP041690">
    <property type="protein sequence ID" value="QEE22280.1"/>
    <property type="molecule type" value="Genomic_DNA"/>
</dbReference>
<dbReference type="SUPFAM" id="SSF55729">
    <property type="entry name" value="Acyl-CoA N-acyltransferases (Nat)"/>
    <property type="match status" value="1"/>
</dbReference>
<dbReference type="Gene3D" id="3.40.630.30">
    <property type="match status" value="1"/>
</dbReference>
<evidence type="ECO:0000313" key="1">
    <source>
        <dbReference type="EMBL" id="QEE22280.1"/>
    </source>
</evidence>
<dbReference type="PANTHER" id="PTHR43072:SF8">
    <property type="entry name" value="ACYLTRANSFERASE FABY-RELATED"/>
    <property type="match status" value="1"/>
</dbReference>
<protein>
    <submittedName>
        <fullName evidence="1">N-acetyltransferase</fullName>
    </submittedName>
</protein>
<reference evidence="1 2" key="1">
    <citation type="journal article" date="2015" name="Int. J. Syst. Evol. Microbiol.">
        <title>Youhaiella tibetensis gen. nov., sp. nov., isolated from subsurface sediment.</title>
        <authorList>
            <person name="Wang Y.X."/>
            <person name="Huang F.Q."/>
            <person name="Nogi Y."/>
            <person name="Pang S.J."/>
            <person name="Wang P.K."/>
            <person name="Lv J."/>
        </authorList>
    </citation>
    <scope>NUCLEOTIDE SEQUENCE [LARGE SCALE GENOMIC DNA]</scope>
    <source>
        <strain evidence="2">fig4</strain>
    </source>
</reference>
<name>A0A5B9DS54_9HYPH</name>
<dbReference type="OrthoDB" id="5459937at2"/>